<proteinExistence type="inferred from homology"/>
<feature type="domain" description="AAA+ ATPase" evidence="4">
    <location>
        <begin position="116"/>
        <end position="248"/>
    </location>
</feature>
<dbReference type="SUPFAM" id="SSF52540">
    <property type="entry name" value="P-loop containing nucleoside triphosphate hydrolases"/>
    <property type="match status" value="1"/>
</dbReference>
<dbReference type="InterPro" id="IPR003593">
    <property type="entry name" value="AAA+_ATPase"/>
</dbReference>
<evidence type="ECO:0000313" key="6">
    <source>
        <dbReference type="Proteomes" id="UP000179734"/>
    </source>
</evidence>
<organism evidence="5 6">
    <name type="scientific">Mycobacterium talmoniae</name>
    <dbReference type="NCBI Taxonomy" id="1858794"/>
    <lineage>
        <taxon>Bacteria</taxon>
        <taxon>Bacillati</taxon>
        <taxon>Actinomycetota</taxon>
        <taxon>Actinomycetes</taxon>
        <taxon>Mycobacteriales</taxon>
        <taxon>Mycobacteriaceae</taxon>
        <taxon>Mycobacterium</taxon>
    </lineage>
</organism>
<dbReference type="SMART" id="SM00382">
    <property type="entry name" value="AAA"/>
    <property type="match status" value="1"/>
</dbReference>
<dbReference type="CDD" id="cd19481">
    <property type="entry name" value="RecA-like_protease"/>
    <property type="match status" value="1"/>
</dbReference>
<keyword evidence="2" id="KW-0547">Nucleotide-binding</keyword>
<dbReference type="InterPro" id="IPR003959">
    <property type="entry name" value="ATPase_AAA_core"/>
</dbReference>
<dbReference type="Pfam" id="PF00004">
    <property type="entry name" value="AAA"/>
    <property type="match status" value="1"/>
</dbReference>
<name>A0A1S1NGP5_9MYCO</name>
<comment type="similarity">
    <text evidence="1">Belongs to the AAA ATPase family.</text>
</comment>
<evidence type="ECO:0000256" key="3">
    <source>
        <dbReference type="ARBA" id="ARBA00022840"/>
    </source>
</evidence>
<sequence length="356" mass="38625">MQQMLGRVLRRPPTALTTNPALLESLLAVVSTITAPAEPAAVRDDGGLSQWSGPRRVPGQRFILPQTEPDLELPDSLTWDSVDPVDPVLDPPVHRLLTAVIEEYRSESLKTLGIPATRTLLLTGDPGTGKTMTARWIAAQLGRPLLRLDLAAVMNKQLGRSSQNLVAALETAADTDAVLFIDEFDAVGSARSSSSDIGEVRRLVNVLLLALESWPENHLLIGATNHPQLLDAAVHRRFEVTVRLPKPGRAAREQIWQSLVPSLSDADAAILASMSNDWSGSDIATYALRIRRAAGMQNRAPKFDDVLELFSQNGLDCADQPGVIEALAGRGYSQRKIASVVGVSHTTVQNKIKNRR</sequence>
<gene>
    <name evidence="5" type="ORF">BKN37_15980</name>
</gene>
<evidence type="ECO:0000313" key="5">
    <source>
        <dbReference type="EMBL" id="OHV02276.1"/>
    </source>
</evidence>
<dbReference type="Proteomes" id="UP000179734">
    <property type="component" value="Unassembled WGS sequence"/>
</dbReference>
<protein>
    <recommendedName>
        <fullName evidence="4">AAA+ ATPase domain-containing protein</fullName>
    </recommendedName>
</protein>
<keyword evidence="3" id="KW-0067">ATP-binding</keyword>
<evidence type="ECO:0000259" key="4">
    <source>
        <dbReference type="SMART" id="SM00382"/>
    </source>
</evidence>
<dbReference type="InterPro" id="IPR027417">
    <property type="entry name" value="P-loop_NTPase"/>
</dbReference>
<evidence type="ECO:0000256" key="1">
    <source>
        <dbReference type="ARBA" id="ARBA00006914"/>
    </source>
</evidence>
<dbReference type="AlphaFoldDB" id="A0A1S1NGP5"/>
<dbReference type="InterPro" id="IPR050221">
    <property type="entry name" value="26S_Proteasome_ATPase"/>
</dbReference>
<keyword evidence="6" id="KW-1185">Reference proteome</keyword>
<comment type="caution">
    <text evidence="5">The sequence shown here is derived from an EMBL/GenBank/DDBJ whole genome shotgun (WGS) entry which is preliminary data.</text>
</comment>
<dbReference type="EMBL" id="MLQM01000089">
    <property type="protein sequence ID" value="OHV02276.1"/>
    <property type="molecule type" value="Genomic_DNA"/>
</dbReference>
<evidence type="ECO:0000256" key="2">
    <source>
        <dbReference type="ARBA" id="ARBA00022741"/>
    </source>
</evidence>
<dbReference type="GO" id="GO:0016887">
    <property type="term" value="F:ATP hydrolysis activity"/>
    <property type="evidence" value="ECO:0007669"/>
    <property type="project" value="InterPro"/>
</dbReference>
<dbReference type="GO" id="GO:0005524">
    <property type="term" value="F:ATP binding"/>
    <property type="evidence" value="ECO:0007669"/>
    <property type="project" value="UniProtKB-KW"/>
</dbReference>
<dbReference type="Gene3D" id="3.40.50.300">
    <property type="entry name" value="P-loop containing nucleotide triphosphate hydrolases"/>
    <property type="match status" value="1"/>
</dbReference>
<accession>A0A1S1NGP5</accession>
<dbReference type="PANTHER" id="PTHR23073">
    <property type="entry name" value="26S PROTEASOME REGULATORY SUBUNIT"/>
    <property type="match status" value="1"/>
</dbReference>
<reference evidence="5 6" key="1">
    <citation type="submission" date="2016-10" db="EMBL/GenBank/DDBJ databases">
        <title>Genome sequence of Mycobacterium talmonii.</title>
        <authorList>
            <person name="Greninger A.L."/>
            <person name="Elliott B."/>
            <person name="Vasireddy S."/>
            <person name="Vasireddy R."/>
        </authorList>
    </citation>
    <scope>NUCLEOTIDE SEQUENCE [LARGE SCALE GENOMIC DNA]</scope>
    <source>
        <strain evidence="6">NE-TNMC-100812</strain>
    </source>
</reference>